<dbReference type="InterPro" id="IPR039764">
    <property type="entry name" value="HABP4/SERBP1-like"/>
</dbReference>
<gene>
    <name evidence="3" type="ORF">OSTLU_14544</name>
</gene>
<dbReference type="Gramene" id="ABO94911">
    <property type="protein sequence ID" value="ABO94911"/>
    <property type="gene ID" value="OSTLU_14544"/>
</dbReference>
<dbReference type="GeneID" id="5000560"/>
<evidence type="ECO:0000313" key="3">
    <source>
        <dbReference type="EMBL" id="ABO94911.1"/>
    </source>
</evidence>
<dbReference type="GO" id="GO:0005634">
    <property type="term" value="C:nucleus"/>
    <property type="evidence" value="ECO:0007669"/>
    <property type="project" value="TreeGrafter"/>
</dbReference>
<dbReference type="STRING" id="436017.A4RU65"/>
<dbReference type="AlphaFoldDB" id="A4RU65"/>
<evidence type="ECO:0000256" key="1">
    <source>
        <dbReference type="SAM" id="MobiDB-lite"/>
    </source>
</evidence>
<dbReference type="InterPro" id="IPR006861">
    <property type="entry name" value="HABP4_PAIRBP1-bd"/>
</dbReference>
<reference evidence="3 4" key="1">
    <citation type="journal article" date="2007" name="Proc. Natl. Acad. Sci. U.S.A.">
        <title>The tiny eukaryote Ostreococcus provides genomic insights into the paradox of plankton speciation.</title>
        <authorList>
            <person name="Palenik B."/>
            <person name="Grimwood J."/>
            <person name="Aerts A."/>
            <person name="Rouze P."/>
            <person name="Salamov A."/>
            <person name="Putnam N."/>
            <person name="Dupont C."/>
            <person name="Jorgensen R."/>
            <person name="Derelle E."/>
            <person name="Rombauts S."/>
            <person name="Zhou K."/>
            <person name="Otillar R."/>
            <person name="Merchant S.S."/>
            <person name="Podell S."/>
            <person name="Gaasterland T."/>
            <person name="Napoli C."/>
            <person name="Gendler K."/>
            <person name="Manuell A."/>
            <person name="Tai V."/>
            <person name="Vallon O."/>
            <person name="Piganeau G."/>
            <person name="Jancek S."/>
            <person name="Heijde M."/>
            <person name="Jabbari K."/>
            <person name="Bowler C."/>
            <person name="Lohr M."/>
            <person name="Robbens S."/>
            <person name="Werner G."/>
            <person name="Dubchak I."/>
            <person name="Pazour G.J."/>
            <person name="Ren Q."/>
            <person name="Paulsen I."/>
            <person name="Delwiche C."/>
            <person name="Schmutz J."/>
            <person name="Rokhsar D."/>
            <person name="Van de Peer Y."/>
            <person name="Moreau H."/>
            <person name="Grigoriev I.V."/>
        </authorList>
    </citation>
    <scope>NUCLEOTIDE SEQUENCE [LARGE SCALE GENOMIC DNA]</scope>
    <source>
        <strain evidence="3 4">CCE9901</strain>
    </source>
</reference>
<dbReference type="RefSeq" id="XP_001416618.1">
    <property type="nucleotide sequence ID" value="XM_001416581.1"/>
</dbReference>
<dbReference type="OMA" id="EHENNQE"/>
<accession>A4RU65</accession>
<dbReference type="OrthoDB" id="10659897at2759"/>
<dbReference type="EMBL" id="CP000583">
    <property type="protein sequence ID" value="ABO94911.1"/>
    <property type="molecule type" value="Genomic_DNA"/>
</dbReference>
<feature type="compositionally biased region" description="Basic and acidic residues" evidence="1">
    <location>
        <begin position="242"/>
        <end position="283"/>
    </location>
</feature>
<organism evidence="3 4">
    <name type="scientific">Ostreococcus lucimarinus (strain CCE9901)</name>
    <dbReference type="NCBI Taxonomy" id="436017"/>
    <lineage>
        <taxon>Eukaryota</taxon>
        <taxon>Viridiplantae</taxon>
        <taxon>Chlorophyta</taxon>
        <taxon>Mamiellophyceae</taxon>
        <taxon>Mamiellales</taxon>
        <taxon>Bathycoccaceae</taxon>
        <taxon>Ostreococcus</taxon>
    </lineage>
</organism>
<feature type="compositionally biased region" description="Basic and acidic residues" evidence="1">
    <location>
        <begin position="91"/>
        <end position="120"/>
    </location>
</feature>
<dbReference type="Proteomes" id="UP000001568">
    <property type="component" value="Chromosome 3"/>
</dbReference>
<feature type="region of interest" description="Disordered" evidence="1">
    <location>
        <begin position="1"/>
        <end position="156"/>
    </location>
</feature>
<protein>
    <recommendedName>
        <fullName evidence="2">Hyaluronan/mRNA-binding protein domain-containing protein</fullName>
    </recommendedName>
</protein>
<dbReference type="Pfam" id="PF04774">
    <property type="entry name" value="HABP4_PAI-RBP1"/>
    <property type="match status" value="1"/>
</dbReference>
<evidence type="ECO:0000259" key="2">
    <source>
        <dbReference type="SMART" id="SM01233"/>
    </source>
</evidence>
<dbReference type="GO" id="GO:0005737">
    <property type="term" value="C:cytoplasm"/>
    <property type="evidence" value="ECO:0007669"/>
    <property type="project" value="TreeGrafter"/>
</dbReference>
<evidence type="ECO:0000313" key="4">
    <source>
        <dbReference type="Proteomes" id="UP000001568"/>
    </source>
</evidence>
<dbReference type="eggNOG" id="KOG2945">
    <property type="taxonomic scope" value="Eukaryota"/>
</dbReference>
<dbReference type="PANTHER" id="PTHR12299">
    <property type="entry name" value="HYALURONIC ACID-BINDING PROTEIN 4"/>
    <property type="match status" value="1"/>
</dbReference>
<dbReference type="GO" id="GO:0003723">
    <property type="term" value="F:RNA binding"/>
    <property type="evidence" value="ECO:0007669"/>
    <property type="project" value="InterPro"/>
</dbReference>
<dbReference type="HOGENOM" id="CLU_947774_0_0_1"/>
<feature type="compositionally biased region" description="Low complexity" evidence="1">
    <location>
        <begin position="20"/>
        <end position="41"/>
    </location>
</feature>
<dbReference type="PANTHER" id="PTHR12299:SF17">
    <property type="entry name" value="AT19571P-RELATED"/>
    <property type="match status" value="1"/>
</dbReference>
<name>A4RU65_OSTLU</name>
<sequence length="309" mass="31885">MAMSANPFMALDEDAPRAPAPSAKAASAPASKPATKVAAPARSNGGSKAKPAKATREFEGEVIGAEGSKGFHAKGGRGDHKGHSRSARRGGRGEGGEGRQRSRRDFDRRDASGRGHDGHRGGAGKGNWGKAGDELAELGANTVDESETEPEVVDNSSELTFAQAEALKAEKRAALAAQWKRPEAKVLDGSALEGLKLMSGDADDADLDFGGVGVKSKRDRTKNTTSKQKVDVGFRIASTQPADDRDDRDDRRGGRGGRGGRDSGRGGRGGRDSGRGGRGESSRGGRGGGGRGANIKIEDTSAFPTLGGK</sequence>
<feature type="region of interest" description="Disordered" evidence="1">
    <location>
        <begin position="201"/>
        <end position="309"/>
    </location>
</feature>
<dbReference type="KEGG" id="olu:OSTLU_14544"/>
<proteinExistence type="predicted"/>
<keyword evidence="4" id="KW-1185">Reference proteome</keyword>
<feature type="domain" description="Hyaluronan/mRNA-binding protein" evidence="2">
    <location>
        <begin position="102"/>
        <end position="187"/>
    </location>
</feature>
<dbReference type="SMART" id="SM01233">
    <property type="entry name" value="HABP4_PAI-RBP1"/>
    <property type="match status" value="1"/>
</dbReference>